<name>B9ERK4_PROMM</name>
<protein>
    <submittedName>
        <fullName evidence="2">Uncharacterized protein</fullName>
    </submittedName>
</protein>
<reference evidence="2 3" key="1">
    <citation type="journal article" date="2003" name="Nature">
        <title>Genome divergence in two Prochlorococcus ecotypes reflects oceanic niche differentiation.</title>
        <authorList>
            <person name="Rocap G."/>
            <person name="Larimer F.W."/>
            <person name="Lamerdin J.E."/>
            <person name="Malfatti S."/>
            <person name="Chain P."/>
            <person name="Ahlgren N.A."/>
            <person name="Arellano A."/>
            <person name="Coleman M."/>
            <person name="Hauser L."/>
            <person name="Hess W.R."/>
            <person name="Johnson Z.I."/>
            <person name="Land M.L."/>
            <person name="Lindell D."/>
            <person name="Post A.F."/>
            <person name="Regala W."/>
            <person name="Shah M."/>
            <person name="Shaw S.L."/>
            <person name="Steglich C."/>
            <person name="Sullivan M.B."/>
            <person name="Ting C.S."/>
            <person name="Tolonen A."/>
            <person name="Webb E.A."/>
            <person name="Zinser E.R."/>
            <person name="Chisholm S.W."/>
        </authorList>
    </citation>
    <scope>NUCLEOTIDE SEQUENCE [LARGE SCALE GENOMIC DNA]</scope>
    <source>
        <strain evidence="3">MIT 9313</strain>
    </source>
</reference>
<dbReference type="HOGENOM" id="CLU_3083538_0_0_3"/>
<dbReference type="AlphaFoldDB" id="B9ERK4"/>
<sequence>MKRAISGSLPSGVGENQEPGVSGLLFWSDRDPKDGPSLRQSGWPRRDRCSWL</sequence>
<evidence type="ECO:0000313" key="3">
    <source>
        <dbReference type="Proteomes" id="UP000001423"/>
    </source>
</evidence>
<evidence type="ECO:0000256" key="1">
    <source>
        <dbReference type="SAM" id="MobiDB-lite"/>
    </source>
</evidence>
<dbReference type="Proteomes" id="UP000001423">
    <property type="component" value="Chromosome"/>
</dbReference>
<dbReference type="EMBL" id="BX548175">
    <property type="protein sequence ID" value="CAX32103.1"/>
    <property type="molecule type" value="Genomic_DNA"/>
</dbReference>
<dbReference type="KEGG" id="pmt:PMT_2584"/>
<gene>
    <name evidence="2" type="ordered locus">PMT_2584</name>
</gene>
<organism evidence="2 3">
    <name type="scientific">Prochlorococcus marinus (strain MIT 9313)</name>
    <dbReference type="NCBI Taxonomy" id="74547"/>
    <lineage>
        <taxon>Bacteria</taxon>
        <taxon>Bacillati</taxon>
        <taxon>Cyanobacteriota</taxon>
        <taxon>Cyanophyceae</taxon>
        <taxon>Synechococcales</taxon>
        <taxon>Prochlorococcaceae</taxon>
        <taxon>Prochlorococcus</taxon>
    </lineage>
</organism>
<feature type="region of interest" description="Disordered" evidence="1">
    <location>
        <begin position="1"/>
        <end position="52"/>
    </location>
</feature>
<evidence type="ECO:0000313" key="2">
    <source>
        <dbReference type="EMBL" id="CAX32103.1"/>
    </source>
</evidence>
<accession>B9ERK4</accession>
<keyword evidence="3" id="KW-1185">Reference proteome</keyword>
<proteinExistence type="predicted"/>
<dbReference type="RefSeq" id="WP_157859839.1">
    <property type="nucleotide sequence ID" value="NC_005071.1"/>
</dbReference>